<dbReference type="PaxDb" id="3635-A0A1U8PQ35"/>
<proteinExistence type="predicted"/>
<keyword evidence="2" id="KW-1185">Reference proteome</keyword>
<feature type="region of interest" description="Disordered" evidence="1">
    <location>
        <begin position="76"/>
        <end position="168"/>
    </location>
</feature>
<name>A0A1U8PQ35_GOSHI</name>
<feature type="region of interest" description="Disordered" evidence="1">
    <location>
        <begin position="1"/>
        <end position="28"/>
    </location>
</feature>
<dbReference type="KEGG" id="ghi:107960523"/>
<dbReference type="AlphaFoldDB" id="A0A1U8PQ35"/>
<evidence type="ECO:0000313" key="3">
    <source>
        <dbReference type="RefSeq" id="XP_016752349.1"/>
    </source>
</evidence>
<evidence type="ECO:0000313" key="2">
    <source>
        <dbReference type="Proteomes" id="UP000818029"/>
    </source>
</evidence>
<gene>
    <name evidence="3" type="primary">LOC107960523</name>
</gene>
<evidence type="ECO:0000256" key="1">
    <source>
        <dbReference type="SAM" id="MobiDB-lite"/>
    </source>
</evidence>
<protein>
    <submittedName>
        <fullName evidence="3">Uncharacterized protein</fullName>
    </submittedName>
</protein>
<feature type="compositionally biased region" description="Polar residues" evidence="1">
    <location>
        <begin position="106"/>
        <end position="121"/>
    </location>
</feature>
<reference evidence="3" key="2">
    <citation type="submission" date="2025-08" db="UniProtKB">
        <authorList>
            <consortium name="RefSeq"/>
        </authorList>
    </citation>
    <scope>IDENTIFICATION</scope>
</reference>
<dbReference type="Proteomes" id="UP000818029">
    <property type="component" value="Chromosome A05"/>
</dbReference>
<dbReference type="RefSeq" id="XP_016752349.1">
    <property type="nucleotide sequence ID" value="XM_016896860.1"/>
</dbReference>
<accession>A0A1U8PQ35</accession>
<reference evidence="2" key="1">
    <citation type="journal article" date="2020" name="Nat. Genet.">
        <title>Genomic diversifications of five Gossypium allopolyploid species and their impact on cotton improvement.</title>
        <authorList>
            <person name="Chen Z.J."/>
            <person name="Sreedasyam A."/>
            <person name="Ando A."/>
            <person name="Song Q."/>
            <person name="De Santiago L.M."/>
            <person name="Hulse-Kemp A.M."/>
            <person name="Ding M."/>
            <person name="Ye W."/>
            <person name="Kirkbride R.C."/>
            <person name="Jenkins J."/>
            <person name="Plott C."/>
            <person name="Lovell J."/>
            <person name="Lin Y.M."/>
            <person name="Vaughn R."/>
            <person name="Liu B."/>
            <person name="Simpson S."/>
            <person name="Scheffler B.E."/>
            <person name="Wen L."/>
            <person name="Saski C.A."/>
            <person name="Grover C.E."/>
            <person name="Hu G."/>
            <person name="Conover J.L."/>
            <person name="Carlson J.W."/>
            <person name="Shu S."/>
            <person name="Boston L.B."/>
            <person name="Williams M."/>
            <person name="Peterson D.G."/>
            <person name="McGee K."/>
            <person name="Jones D.C."/>
            <person name="Wendel J.F."/>
            <person name="Stelly D.M."/>
            <person name="Grimwood J."/>
            <person name="Schmutz J."/>
        </authorList>
    </citation>
    <scope>NUCLEOTIDE SEQUENCE [LARGE SCALE GENOMIC DNA]</scope>
    <source>
        <strain evidence="2">cv. TM-1</strain>
    </source>
</reference>
<dbReference type="STRING" id="3635.A0A1U8PQ35"/>
<organism evidence="2 3">
    <name type="scientific">Gossypium hirsutum</name>
    <name type="common">Upland cotton</name>
    <name type="synonym">Gossypium mexicanum</name>
    <dbReference type="NCBI Taxonomy" id="3635"/>
    <lineage>
        <taxon>Eukaryota</taxon>
        <taxon>Viridiplantae</taxon>
        <taxon>Streptophyta</taxon>
        <taxon>Embryophyta</taxon>
        <taxon>Tracheophyta</taxon>
        <taxon>Spermatophyta</taxon>
        <taxon>Magnoliopsida</taxon>
        <taxon>eudicotyledons</taxon>
        <taxon>Gunneridae</taxon>
        <taxon>Pentapetalae</taxon>
        <taxon>rosids</taxon>
        <taxon>malvids</taxon>
        <taxon>Malvales</taxon>
        <taxon>Malvaceae</taxon>
        <taxon>Malvoideae</taxon>
        <taxon>Gossypium</taxon>
    </lineage>
</organism>
<dbReference type="GeneID" id="107960523"/>
<sequence length="168" mass="18820">MEVFGSNHYLFSPKAPRCSSRSKELPDSSLNLPLLKSLDFKSVSISSLRLSLSSSSSGHEHDDLLWLSLDSNKPSTNPFAPCRNINPNPNPNPPRMRMVKPRPGSWSDQTSTNGARIGRSSIQREPKTSWSKNELYRELERSSSSSSNFNGSPRFKQRGMERSYSTSV</sequence>